<evidence type="ECO:0000259" key="5">
    <source>
        <dbReference type="PROSITE" id="PS51755"/>
    </source>
</evidence>
<dbReference type="PROSITE" id="PS50110">
    <property type="entry name" value="RESPONSE_REGULATORY"/>
    <property type="match status" value="1"/>
</dbReference>
<dbReference type="GO" id="GO:0005829">
    <property type="term" value="C:cytosol"/>
    <property type="evidence" value="ECO:0007669"/>
    <property type="project" value="TreeGrafter"/>
</dbReference>
<dbReference type="EMBL" id="QGDQ01000019">
    <property type="protein sequence ID" value="PWJ52521.1"/>
    <property type="molecule type" value="Genomic_DNA"/>
</dbReference>
<dbReference type="SMART" id="SM00448">
    <property type="entry name" value="REC"/>
    <property type="match status" value="1"/>
</dbReference>
<protein>
    <submittedName>
        <fullName evidence="6">Two-component system response regulator MprA</fullName>
    </submittedName>
</protein>
<feature type="domain" description="Response regulatory" evidence="4">
    <location>
        <begin position="9"/>
        <end position="126"/>
    </location>
</feature>
<keyword evidence="2" id="KW-0597">Phosphoprotein</keyword>
<feature type="domain" description="OmpR/PhoB-type" evidence="5">
    <location>
        <begin position="132"/>
        <end position="232"/>
    </location>
</feature>
<dbReference type="Pfam" id="PF00072">
    <property type="entry name" value="Response_reg"/>
    <property type="match status" value="1"/>
</dbReference>
<dbReference type="Gene3D" id="6.10.250.690">
    <property type="match status" value="1"/>
</dbReference>
<accession>A0A316A3Q7</accession>
<evidence type="ECO:0000256" key="1">
    <source>
        <dbReference type="ARBA" id="ARBA00023125"/>
    </source>
</evidence>
<dbReference type="SUPFAM" id="SSF52172">
    <property type="entry name" value="CheY-like"/>
    <property type="match status" value="1"/>
</dbReference>
<dbReference type="SMART" id="SM00862">
    <property type="entry name" value="Trans_reg_C"/>
    <property type="match status" value="1"/>
</dbReference>
<dbReference type="PROSITE" id="PS51755">
    <property type="entry name" value="OMPR_PHOB"/>
    <property type="match status" value="1"/>
</dbReference>
<dbReference type="Gene3D" id="1.10.10.10">
    <property type="entry name" value="Winged helix-like DNA-binding domain superfamily/Winged helix DNA-binding domain"/>
    <property type="match status" value="1"/>
</dbReference>
<dbReference type="CDD" id="cd00383">
    <property type="entry name" value="trans_reg_C"/>
    <property type="match status" value="1"/>
</dbReference>
<evidence type="ECO:0000256" key="2">
    <source>
        <dbReference type="PROSITE-ProRule" id="PRU00169"/>
    </source>
</evidence>
<name>A0A316A3Q7_9ACTN</name>
<dbReference type="GO" id="GO:0032993">
    <property type="term" value="C:protein-DNA complex"/>
    <property type="evidence" value="ECO:0007669"/>
    <property type="project" value="TreeGrafter"/>
</dbReference>
<proteinExistence type="predicted"/>
<feature type="DNA-binding region" description="OmpR/PhoB-type" evidence="3">
    <location>
        <begin position="132"/>
        <end position="232"/>
    </location>
</feature>
<dbReference type="GO" id="GO:0000156">
    <property type="term" value="F:phosphorelay response regulator activity"/>
    <property type="evidence" value="ECO:0007669"/>
    <property type="project" value="TreeGrafter"/>
</dbReference>
<comment type="caution">
    <text evidence="6">The sequence shown here is derived from an EMBL/GenBank/DDBJ whole genome shotgun (WGS) entry which is preliminary data.</text>
</comment>
<keyword evidence="1 3" id="KW-0238">DNA-binding</keyword>
<dbReference type="GO" id="GO:0006355">
    <property type="term" value="P:regulation of DNA-templated transcription"/>
    <property type="evidence" value="ECO:0007669"/>
    <property type="project" value="InterPro"/>
</dbReference>
<dbReference type="PANTHER" id="PTHR48111:SF37">
    <property type="entry name" value="RESPONSE REGULATOR PROTEIN CARR"/>
    <property type="match status" value="1"/>
</dbReference>
<dbReference type="AlphaFoldDB" id="A0A316A3Q7"/>
<organism evidence="6 7">
    <name type="scientific">Quadrisphaera granulorum</name>
    <dbReference type="NCBI Taxonomy" id="317664"/>
    <lineage>
        <taxon>Bacteria</taxon>
        <taxon>Bacillati</taxon>
        <taxon>Actinomycetota</taxon>
        <taxon>Actinomycetes</taxon>
        <taxon>Kineosporiales</taxon>
        <taxon>Kineosporiaceae</taxon>
        <taxon>Quadrisphaera</taxon>
    </lineage>
</organism>
<evidence type="ECO:0000256" key="3">
    <source>
        <dbReference type="PROSITE-ProRule" id="PRU01091"/>
    </source>
</evidence>
<evidence type="ECO:0000313" key="7">
    <source>
        <dbReference type="Proteomes" id="UP000245469"/>
    </source>
</evidence>
<dbReference type="InterPro" id="IPR001867">
    <property type="entry name" value="OmpR/PhoB-type_DNA-bd"/>
</dbReference>
<sequence length="232" mass="24521">MSIGTEGAAVLLVEDDALLRRAISRALQEVHAEVTAVGTGLEALEVVGPGPDCDFSAVILDIGLPDADGRDVCAAVRARGITTPVLFLTARGQVDDRLSGFTAGGDDYLPKPFDTRELLVRTGALVRRAGSTPPREVTAVRLDPVNLRLLASPGGQDQSLTPTEYRVLAPLMNAPGQALRRRALAVAGWSAGAMVTDNVLDQYISRIRRKVEAASAGTSAIHTVHGVGYRFE</sequence>
<dbReference type="PANTHER" id="PTHR48111">
    <property type="entry name" value="REGULATOR OF RPOS"/>
    <property type="match status" value="1"/>
</dbReference>
<keyword evidence="7" id="KW-1185">Reference proteome</keyword>
<dbReference type="InterPro" id="IPR039420">
    <property type="entry name" value="WalR-like"/>
</dbReference>
<dbReference type="RefSeq" id="WP_211319592.1">
    <property type="nucleotide sequence ID" value="NZ_QGDQ01000019.1"/>
</dbReference>
<feature type="modified residue" description="4-aspartylphosphate" evidence="2">
    <location>
        <position position="61"/>
    </location>
</feature>
<dbReference type="InterPro" id="IPR011006">
    <property type="entry name" value="CheY-like_superfamily"/>
</dbReference>
<dbReference type="Gene3D" id="3.40.50.2300">
    <property type="match status" value="1"/>
</dbReference>
<dbReference type="Pfam" id="PF00486">
    <property type="entry name" value="Trans_reg_C"/>
    <property type="match status" value="1"/>
</dbReference>
<dbReference type="InterPro" id="IPR016032">
    <property type="entry name" value="Sig_transdc_resp-reg_C-effctor"/>
</dbReference>
<evidence type="ECO:0000313" key="6">
    <source>
        <dbReference type="EMBL" id="PWJ52521.1"/>
    </source>
</evidence>
<dbReference type="GO" id="GO:0000976">
    <property type="term" value="F:transcription cis-regulatory region binding"/>
    <property type="evidence" value="ECO:0007669"/>
    <property type="project" value="TreeGrafter"/>
</dbReference>
<evidence type="ECO:0000259" key="4">
    <source>
        <dbReference type="PROSITE" id="PS50110"/>
    </source>
</evidence>
<dbReference type="InterPro" id="IPR001789">
    <property type="entry name" value="Sig_transdc_resp-reg_receiver"/>
</dbReference>
<dbReference type="InterPro" id="IPR036388">
    <property type="entry name" value="WH-like_DNA-bd_sf"/>
</dbReference>
<reference evidence="6 7" key="1">
    <citation type="submission" date="2018-03" db="EMBL/GenBank/DDBJ databases">
        <title>Genomic Encyclopedia of Archaeal and Bacterial Type Strains, Phase II (KMG-II): from individual species to whole genera.</title>
        <authorList>
            <person name="Goeker M."/>
        </authorList>
    </citation>
    <scope>NUCLEOTIDE SEQUENCE [LARGE SCALE GENOMIC DNA]</scope>
    <source>
        <strain evidence="6 7">DSM 44889</strain>
    </source>
</reference>
<gene>
    <name evidence="6" type="ORF">BXY45_11913</name>
</gene>
<dbReference type="Proteomes" id="UP000245469">
    <property type="component" value="Unassembled WGS sequence"/>
</dbReference>
<dbReference type="SUPFAM" id="SSF46894">
    <property type="entry name" value="C-terminal effector domain of the bipartite response regulators"/>
    <property type="match status" value="1"/>
</dbReference>